<dbReference type="AlphaFoldDB" id="A0AA88GD22"/>
<dbReference type="Proteomes" id="UP000816034">
    <property type="component" value="Unassembled WGS sequence"/>
</dbReference>
<keyword evidence="2" id="KW-0812">Transmembrane</keyword>
<dbReference type="Pfam" id="PF13347">
    <property type="entry name" value="MFS_2"/>
    <property type="match status" value="1"/>
</dbReference>
<accession>A0AA88GD22</accession>
<comment type="caution">
    <text evidence="3">The sequence shown here is derived from an EMBL/GenBank/DDBJ whole genome shotgun (WGS) entry which is preliminary data.</text>
</comment>
<dbReference type="EMBL" id="PYSW02000084">
    <property type="protein sequence ID" value="KAG2370730.1"/>
    <property type="molecule type" value="Genomic_DNA"/>
</dbReference>
<evidence type="ECO:0000313" key="3">
    <source>
        <dbReference type="EMBL" id="KAG2370730.1"/>
    </source>
</evidence>
<reference evidence="3 4" key="1">
    <citation type="journal article" date="2018" name="BMC Genomics">
        <title>The genome of Naegleria lovaniensis, the basis for a comparative approach to unravel pathogenicity factors of the human pathogenic amoeba N. fowleri.</title>
        <authorList>
            <person name="Liechti N."/>
            <person name="Schurch N."/>
            <person name="Bruggmann R."/>
            <person name="Wittwer M."/>
        </authorList>
    </citation>
    <scope>NUCLEOTIDE SEQUENCE [LARGE SCALE GENOMIC DNA]</scope>
    <source>
        <strain evidence="3 4">ATCC 30569</strain>
    </source>
</reference>
<name>A0AA88GD22_NAELO</name>
<feature type="non-terminal residue" evidence="3">
    <location>
        <position position="219"/>
    </location>
</feature>
<feature type="region of interest" description="Disordered" evidence="1">
    <location>
        <begin position="1"/>
        <end position="51"/>
    </location>
</feature>
<dbReference type="GeneID" id="68106743"/>
<sequence length="219" mass="25322">MTKPRRVALSSHNYDDKNHNHERMGNNVHSERSDISTNSKESSSSLPRSSTSSKFSSILIAVLPTLLTSVMDLYIDMHLTKYYLEDICSDNSNHDQPYSLQCISPSRFGLIHSLIRSLSLFTDFFSATIIDSHLPFQQPTLLIVLAPLYWFSICALFMGPSMIHKFSNHENMTRWLFSTDVWYTLCSLMKNMIPLRVLYDSSMMRMCKTWNVKDRADLF</sequence>
<feature type="compositionally biased region" description="Low complexity" evidence="1">
    <location>
        <begin position="39"/>
        <end position="51"/>
    </location>
</feature>
<keyword evidence="2" id="KW-0472">Membrane</keyword>
<proteinExistence type="predicted"/>
<feature type="compositionally biased region" description="Basic and acidic residues" evidence="1">
    <location>
        <begin position="13"/>
        <end position="34"/>
    </location>
</feature>
<evidence type="ECO:0000256" key="2">
    <source>
        <dbReference type="SAM" id="Phobius"/>
    </source>
</evidence>
<feature type="transmembrane region" description="Helical" evidence="2">
    <location>
        <begin position="55"/>
        <end position="75"/>
    </location>
</feature>
<dbReference type="RefSeq" id="XP_044541594.1">
    <property type="nucleotide sequence ID" value="XM_044690261.1"/>
</dbReference>
<organism evidence="3 4">
    <name type="scientific">Naegleria lovaniensis</name>
    <name type="common">Amoeba</name>
    <dbReference type="NCBI Taxonomy" id="51637"/>
    <lineage>
        <taxon>Eukaryota</taxon>
        <taxon>Discoba</taxon>
        <taxon>Heterolobosea</taxon>
        <taxon>Tetramitia</taxon>
        <taxon>Eutetramitia</taxon>
        <taxon>Vahlkampfiidae</taxon>
        <taxon>Naegleria</taxon>
    </lineage>
</organism>
<evidence type="ECO:0000256" key="1">
    <source>
        <dbReference type="SAM" id="MobiDB-lite"/>
    </source>
</evidence>
<keyword evidence="4" id="KW-1185">Reference proteome</keyword>
<keyword evidence="2" id="KW-1133">Transmembrane helix</keyword>
<feature type="transmembrane region" description="Helical" evidence="2">
    <location>
        <begin position="141"/>
        <end position="161"/>
    </location>
</feature>
<gene>
    <name evidence="3" type="ORF">C9374_014290</name>
</gene>
<protein>
    <submittedName>
        <fullName evidence="3">Uncharacterized protein</fullName>
    </submittedName>
</protein>
<evidence type="ECO:0000313" key="4">
    <source>
        <dbReference type="Proteomes" id="UP000816034"/>
    </source>
</evidence>